<evidence type="ECO:0000256" key="1">
    <source>
        <dbReference type="SAM" id="Phobius"/>
    </source>
</evidence>
<evidence type="ECO:0000313" key="2">
    <source>
        <dbReference type="EMBL" id="XBO69343.1"/>
    </source>
</evidence>
<reference evidence="2" key="1">
    <citation type="submission" date="2022-06" db="EMBL/GenBank/DDBJ databases">
        <title>A novel DMS-producing enzyme.</title>
        <authorList>
            <person name="Zhang Y."/>
        </authorList>
    </citation>
    <scope>NUCLEOTIDE SEQUENCE</scope>
    <source>
        <strain evidence="2">RT37</strain>
    </source>
</reference>
<keyword evidence="1" id="KW-0472">Membrane</keyword>
<keyword evidence="1" id="KW-1133">Transmembrane helix</keyword>
<keyword evidence="1" id="KW-0812">Transmembrane</keyword>
<dbReference type="AlphaFoldDB" id="A0AAU7KEG2"/>
<accession>A0AAU7KEG2</accession>
<protein>
    <submittedName>
        <fullName evidence="2">Uncharacterized protein</fullName>
    </submittedName>
</protein>
<gene>
    <name evidence="2" type="ORF">NFG58_11945</name>
</gene>
<sequence length="726" mass="76536">MALDRTAGFDMLVQISENELNNQLATAFLAGGIFPPSISVPVNAGGVSGSADLNFDTPVADLDRPRPRMGLTVPFSNSQLQITAPLALTVAPIGGAITVVDSIAMVTEGSNQFATIDFNAGAPTVNVAFDPASVSLLEPLLDVAGLSLTQAQNMMAGVVLDQLQSSIGRIDLTPAIPVVDDTDATTVFDIDVTTVNDTTALDRDCLAFGVRMSSDGGGNINNVTSSLIPAGSQSLVTMSNFWLLARVMRPRIASSMGRPVTDFDTPLRLNRSIPAPGGQGTLRSLEARVVGNRISVTGRATDSGSGWSAESNFSFFIDIGLDAGAITVTATTPVVDTDVDLAWWVWLASLGLGGLFGGIVGVIIAAVVLAIVEAVAEGIADGLISDGISGAIGGLPAIPLGPIGGGLTLSSIVLDDLELRSSIVRSVSVPVKHQGGNIGLGGFSVDLDSGALSAGVLPGTDLAWNPASGLNAVGGSGLTVTGTSFGALTPVQISRLPLATSQMSLGLIPLTWPRWFLFMPHHEVVFGMRTSEGRLAKLRAWRQIDQQGALHLDWITFDTPTPSLDIAARWSVTERGEVTHYVAKDCSRCRSSPVRWSGVFEAWPRLTAFPVDYEWCLCGQTLEQGDGKVKSAAGIITYRLEGRRLKIATEMGQSFKCELCVSAIDARGLELYTCIQLNQPGIERRCRPCKPTRKDVSVNLLPVAAELAYWRPLLPREPLVEVDPIG</sequence>
<feature type="transmembrane region" description="Helical" evidence="1">
    <location>
        <begin position="343"/>
        <end position="372"/>
    </location>
</feature>
<dbReference type="RefSeq" id="WP_348826569.1">
    <property type="nucleotide sequence ID" value="NZ_CP098827.1"/>
</dbReference>
<dbReference type="EMBL" id="CP098827">
    <property type="protein sequence ID" value="XBO69343.1"/>
    <property type="molecule type" value="Genomic_DNA"/>
</dbReference>
<name>A0AAU7KEG2_9GAMM</name>
<proteinExistence type="predicted"/>
<organism evidence="2">
    <name type="scientific">Halomonas sp. RT37</name>
    <dbReference type="NCBI Taxonomy" id="2950872"/>
    <lineage>
        <taxon>Bacteria</taxon>
        <taxon>Pseudomonadati</taxon>
        <taxon>Pseudomonadota</taxon>
        <taxon>Gammaproteobacteria</taxon>
        <taxon>Oceanospirillales</taxon>
        <taxon>Halomonadaceae</taxon>
        <taxon>Halomonas</taxon>
    </lineage>
</organism>